<dbReference type="EMBL" id="HF680312">
    <property type="protein sequence ID" value="CCU71101.1"/>
    <property type="molecule type" value="Genomic_DNA"/>
</dbReference>
<dbReference type="PANTHER" id="PTHR35271">
    <property type="entry name" value="ABC TRANSPORTER, SUBSTRATE-BINDING LIPOPROTEIN-RELATED"/>
    <property type="match status" value="1"/>
</dbReference>
<evidence type="ECO:0008006" key="4">
    <source>
        <dbReference type="Google" id="ProtNLM"/>
    </source>
</evidence>
<proteinExistence type="predicted"/>
<reference evidence="2 3" key="1">
    <citation type="journal article" date="2013" name="Genome Announc.">
        <title>Genome Sequence of Thalassolituus oleivorans MIL-1 (DSM 14913T).</title>
        <authorList>
            <person name="Golyshin P.N."/>
            <person name="Werner J."/>
            <person name="Chernikova T.N."/>
            <person name="Tran H."/>
            <person name="Ferrer M."/>
            <person name="Yakimov M.M."/>
            <person name="Teeling H."/>
            <person name="Golyshina O.V."/>
        </authorList>
    </citation>
    <scope>NUCLEOTIDE SEQUENCE [LARGE SCALE GENOMIC DNA]</scope>
    <source>
        <strain evidence="2 3">MIL-1</strain>
    </source>
</reference>
<evidence type="ECO:0000256" key="1">
    <source>
        <dbReference type="SAM" id="SignalP"/>
    </source>
</evidence>
<dbReference type="AlphaFoldDB" id="M5DNV0"/>
<dbReference type="InterPro" id="IPR007487">
    <property type="entry name" value="ABC_transpt-TYRBP-like"/>
</dbReference>
<accession>M5DNV0</accession>
<feature type="signal peptide" evidence="1">
    <location>
        <begin position="1"/>
        <end position="18"/>
    </location>
</feature>
<dbReference type="Proteomes" id="UP000011866">
    <property type="component" value="Chromosome"/>
</dbReference>
<dbReference type="STRING" id="187493.CN03_14780"/>
<evidence type="ECO:0000313" key="2">
    <source>
        <dbReference type="EMBL" id="CCU71101.1"/>
    </source>
</evidence>
<keyword evidence="3" id="KW-1185">Reference proteome</keyword>
<name>M5DNV0_9GAMM</name>
<dbReference type="Gene3D" id="3.40.50.2300">
    <property type="match status" value="1"/>
</dbReference>
<feature type="chain" id="PRO_5004065439" description="ABC transporter substrate-binding protein" evidence="1">
    <location>
        <begin position="19"/>
        <end position="283"/>
    </location>
</feature>
<dbReference type="eggNOG" id="COG2984">
    <property type="taxonomic scope" value="Bacteria"/>
</dbReference>
<protein>
    <recommendedName>
        <fullName evidence="4">ABC transporter substrate-binding protein</fullName>
    </recommendedName>
</protein>
<keyword evidence="1" id="KW-0732">Signal</keyword>
<sequence length="283" mass="31147">MKCFLIGILLIYSSSLWAEKVAIVVQKVIPAVNVLAQKVANETGFTATVVLAEQFEHSVYDCVVLVGDGPLETWNLANDVPVVSILSGRVAVENASFLSSAIFVEPPLRRQVALARLILGEAENLGILILKNDSKRLSLEVSKLPKSSKIKLYNIDEYDSFNRALIDLLADSRVLIGQYDLNIYSAKNIENILITAYRHNVPLIGPSNAYINAGALASTYSDLTDVARRLSEILLKGLGHNDWAKPDYNSYFSVSYNHQVARSLNLNLPDVDTVVASIKKTEQ</sequence>
<organism evidence="2 3">
    <name type="scientific">Thalassolituus oleivorans MIL-1</name>
    <dbReference type="NCBI Taxonomy" id="1298593"/>
    <lineage>
        <taxon>Bacteria</taxon>
        <taxon>Pseudomonadati</taxon>
        <taxon>Pseudomonadota</taxon>
        <taxon>Gammaproteobacteria</taxon>
        <taxon>Oceanospirillales</taxon>
        <taxon>Oceanospirillaceae</taxon>
        <taxon>Thalassolituus</taxon>
    </lineage>
</organism>
<dbReference type="KEGG" id="tol:TOL_0663"/>
<dbReference type="PANTHER" id="PTHR35271:SF1">
    <property type="entry name" value="ABC TRANSPORTER, SUBSTRATE-BINDING LIPOPROTEIN"/>
    <property type="match status" value="1"/>
</dbReference>
<gene>
    <name evidence="2" type="ORF">TOL_0663</name>
</gene>
<dbReference type="HOGENOM" id="CLU_983299_0_0_6"/>
<evidence type="ECO:0000313" key="3">
    <source>
        <dbReference type="Proteomes" id="UP000011866"/>
    </source>
</evidence>